<feature type="domain" description="DUF374" evidence="2">
    <location>
        <begin position="61"/>
        <end position="128"/>
    </location>
</feature>
<dbReference type="CDD" id="cd07983">
    <property type="entry name" value="LPLAT_DUF374-like"/>
    <property type="match status" value="1"/>
</dbReference>
<dbReference type="KEGG" id="daf:Desaf_3022"/>
<dbReference type="SUPFAM" id="SSF69593">
    <property type="entry name" value="Glycerol-3-phosphate (1)-acyltransferase"/>
    <property type="match status" value="1"/>
</dbReference>
<dbReference type="RefSeq" id="WP_014260971.1">
    <property type="nucleotide sequence ID" value="NC_016629.1"/>
</dbReference>
<keyword evidence="1" id="KW-0175">Coiled coil</keyword>
<evidence type="ECO:0000313" key="4">
    <source>
        <dbReference type="Proteomes" id="UP000007844"/>
    </source>
</evidence>
<dbReference type="EMBL" id="CP003221">
    <property type="protein sequence ID" value="EGJ51323.1"/>
    <property type="molecule type" value="Genomic_DNA"/>
</dbReference>
<evidence type="ECO:0000259" key="2">
    <source>
        <dbReference type="Pfam" id="PF04028"/>
    </source>
</evidence>
<dbReference type="InterPro" id="IPR007172">
    <property type="entry name" value="DUF374"/>
</dbReference>
<keyword evidence="4" id="KW-1185">Reference proteome</keyword>
<evidence type="ECO:0000256" key="1">
    <source>
        <dbReference type="SAM" id="Coils"/>
    </source>
</evidence>
<sequence length="223" mass="24912">MRIDPSKLSRPISMAYRLWCRSLRFQDVGQEHLDCAAAQGRRLIYAIWHDELFPLVWYATRKGLTVGAMVSQSRDGELLAGIIESLGIPTIRGSSSRGGVKALVSAIRLIERQGHDIVITVDGPRGPRHIVKEGAIHLASRTGAHIMPVRVSMKRAHIFHKAWDKFQLPWPLTRCRVVFGEPYAVSRSLDEAGIAQERSQLEKRLEALDAELSGLTQSQEPSC</sequence>
<proteinExistence type="predicted"/>
<organism evidence="3 4">
    <name type="scientific">Desulfocurvibacter africanus subsp. africanus str. Walvis Bay</name>
    <dbReference type="NCBI Taxonomy" id="690850"/>
    <lineage>
        <taxon>Bacteria</taxon>
        <taxon>Pseudomonadati</taxon>
        <taxon>Thermodesulfobacteriota</taxon>
        <taxon>Desulfovibrionia</taxon>
        <taxon>Desulfovibrionales</taxon>
        <taxon>Desulfovibrionaceae</taxon>
        <taxon>Desulfocurvibacter</taxon>
    </lineage>
</organism>
<dbReference type="eggNOG" id="COG2121">
    <property type="taxonomic scope" value="Bacteria"/>
</dbReference>
<dbReference type="STRING" id="690850.Desaf_3022"/>
<dbReference type="Proteomes" id="UP000007844">
    <property type="component" value="Chromosome"/>
</dbReference>
<accession>F3Z2J0</accession>
<feature type="coiled-coil region" evidence="1">
    <location>
        <begin position="191"/>
        <end position="218"/>
    </location>
</feature>
<reference evidence="3 4" key="1">
    <citation type="journal article" date="2011" name="J. Bacteriol.">
        <title>Genome sequence of the mercury-methylating and pleomorphic Desulfovibrio africanus Strain Walvis Bay.</title>
        <authorList>
            <person name="Brown S.D."/>
            <person name="Wall J.D."/>
            <person name="Kucken A.M."/>
            <person name="Gilmour C.C."/>
            <person name="Podar M."/>
            <person name="Brandt C.C."/>
            <person name="Teshima H."/>
            <person name="Detter J.C."/>
            <person name="Han C.S."/>
            <person name="Land M.L."/>
            <person name="Lucas S."/>
            <person name="Han J."/>
            <person name="Pennacchio L."/>
            <person name="Nolan M."/>
            <person name="Pitluck S."/>
            <person name="Woyke T."/>
            <person name="Goodwin L."/>
            <person name="Palumbo A.V."/>
            <person name="Elias D.A."/>
        </authorList>
    </citation>
    <scope>NUCLEOTIDE SEQUENCE [LARGE SCALE GENOMIC DNA]</scope>
    <source>
        <strain evidence="3 4">Walvis Bay</strain>
    </source>
</reference>
<gene>
    <name evidence="3" type="ORF">Desaf_3022</name>
</gene>
<protein>
    <recommendedName>
        <fullName evidence="2">DUF374 domain-containing protein</fullName>
    </recommendedName>
</protein>
<evidence type="ECO:0000313" key="3">
    <source>
        <dbReference type="EMBL" id="EGJ51323.1"/>
    </source>
</evidence>
<dbReference type="HOGENOM" id="CLU_086327_1_0_7"/>
<name>F3Z2J0_DESAF</name>
<dbReference type="AlphaFoldDB" id="F3Z2J0"/>
<dbReference type="Pfam" id="PF04028">
    <property type="entry name" value="DUF374"/>
    <property type="match status" value="1"/>
</dbReference>